<dbReference type="Proteomes" id="UP001055125">
    <property type="component" value="Unassembled WGS sequence"/>
</dbReference>
<name>A0ABQ4S1W7_9HYPH</name>
<proteinExistence type="predicted"/>
<dbReference type="EMBL" id="BPQP01000073">
    <property type="protein sequence ID" value="GJD96986.1"/>
    <property type="molecule type" value="Genomic_DNA"/>
</dbReference>
<keyword evidence="3" id="KW-1185">Reference proteome</keyword>
<evidence type="ECO:0000313" key="2">
    <source>
        <dbReference type="EMBL" id="GJD96986.1"/>
    </source>
</evidence>
<dbReference type="RefSeq" id="WP_238246073.1">
    <property type="nucleotide sequence ID" value="NZ_BPQP01000073.1"/>
</dbReference>
<feature type="compositionally biased region" description="Polar residues" evidence="1">
    <location>
        <begin position="172"/>
        <end position="183"/>
    </location>
</feature>
<accession>A0ABQ4S1W7</accession>
<feature type="region of interest" description="Disordered" evidence="1">
    <location>
        <begin position="172"/>
        <end position="199"/>
    </location>
</feature>
<protein>
    <submittedName>
        <fullName evidence="2">Uncharacterized protein</fullName>
    </submittedName>
</protein>
<organism evidence="2 3">
    <name type="scientific">Methylobacterium iners</name>
    <dbReference type="NCBI Taxonomy" id="418707"/>
    <lineage>
        <taxon>Bacteria</taxon>
        <taxon>Pseudomonadati</taxon>
        <taxon>Pseudomonadota</taxon>
        <taxon>Alphaproteobacteria</taxon>
        <taxon>Hyphomicrobiales</taxon>
        <taxon>Methylobacteriaceae</taxon>
        <taxon>Methylobacterium</taxon>
    </lineage>
</organism>
<comment type="caution">
    <text evidence="2">The sequence shown here is derived from an EMBL/GenBank/DDBJ whole genome shotgun (WGS) entry which is preliminary data.</text>
</comment>
<reference evidence="2" key="1">
    <citation type="journal article" date="2021" name="Front. Microbiol.">
        <title>Comprehensive Comparative Genomics and Phenotyping of Methylobacterium Species.</title>
        <authorList>
            <person name="Alessa O."/>
            <person name="Ogura Y."/>
            <person name="Fujitani Y."/>
            <person name="Takami H."/>
            <person name="Hayashi T."/>
            <person name="Sahin N."/>
            <person name="Tani A."/>
        </authorList>
    </citation>
    <scope>NUCLEOTIDE SEQUENCE</scope>
    <source>
        <strain evidence="2">DSM 19015</strain>
    </source>
</reference>
<gene>
    <name evidence="2" type="ORF">OCOJLMKI_4214</name>
</gene>
<evidence type="ECO:0000313" key="3">
    <source>
        <dbReference type="Proteomes" id="UP001055125"/>
    </source>
</evidence>
<evidence type="ECO:0000256" key="1">
    <source>
        <dbReference type="SAM" id="MobiDB-lite"/>
    </source>
</evidence>
<sequence>MKALTAFIKDLPGVAPLKARAAILEGDILSEEERADLHKRDSYWGPVLEVGPNAAAAILVAYRGGRLPMSKKAVPTDAPAAEAYLGRREELVAELATRNRRARALKDLALVIEADFADHQFLNELFFAHAETSAATLTLAGVAVRKTVTRYSSNSGKTQSWGVDFTWTGSDGTLRTSSHQPAQAKNRRNDADRNWGLPE</sequence>
<reference evidence="2" key="2">
    <citation type="submission" date="2021-08" db="EMBL/GenBank/DDBJ databases">
        <authorList>
            <person name="Tani A."/>
            <person name="Ola A."/>
            <person name="Ogura Y."/>
            <person name="Katsura K."/>
            <person name="Hayashi T."/>
        </authorList>
    </citation>
    <scope>NUCLEOTIDE SEQUENCE</scope>
    <source>
        <strain evidence="2">DSM 19015</strain>
    </source>
</reference>